<evidence type="ECO:0000256" key="3">
    <source>
        <dbReference type="ARBA" id="ARBA00022578"/>
    </source>
</evidence>
<evidence type="ECO:0000313" key="7">
    <source>
        <dbReference type="EMBL" id="KIL48470.1"/>
    </source>
</evidence>
<dbReference type="AlphaFoldDB" id="A0A0C2RDX9"/>
<dbReference type="EMBL" id="JXRP01000012">
    <property type="protein sequence ID" value="KIL48470.1"/>
    <property type="molecule type" value="Genomic_DNA"/>
</dbReference>
<reference evidence="7 8" key="1">
    <citation type="submission" date="2015-01" db="EMBL/GenBank/DDBJ databases">
        <title>Genome sequencing of Jeotgalibacillus soli.</title>
        <authorList>
            <person name="Goh K.M."/>
            <person name="Chan K.-G."/>
            <person name="Yaakop A.S."/>
            <person name="Ee R."/>
            <person name="Gan H.M."/>
            <person name="Chan C.S."/>
        </authorList>
    </citation>
    <scope>NUCLEOTIDE SEQUENCE [LARGE SCALE GENOMIC DNA]</scope>
    <source>
        <strain evidence="7 8">P9</strain>
    </source>
</reference>
<evidence type="ECO:0000256" key="2">
    <source>
        <dbReference type="ARBA" id="ARBA00010961"/>
    </source>
</evidence>
<dbReference type="PANTHER" id="PTHR33217">
    <property type="entry name" value="TRANSPOSASE FOR INSERTION SEQUENCE ELEMENT IS1081"/>
    <property type="match status" value="1"/>
</dbReference>
<dbReference type="GO" id="GO:0004803">
    <property type="term" value="F:transposase activity"/>
    <property type="evidence" value="ECO:0007669"/>
    <property type="project" value="UniProtKB-UniRule"/>
</dbReference>
<proteinExistence type="inferred from homology"/>
<dbReference type="InterPro" id="IPR001207">
    <property type="entry name" value="Transposase_mutator"/>
</dbReference>
<evidence type="ECO:0000256" key="6">
    <source>
        <dbReference type="RuleBase" id="RU365089"/>
    </source>
</evidence>
<keyword evidence="4 6" id="KW-0238">DNA-binding</keyword>
<evidence type="ECO:0000313" key="8">
    <source>
        <dbReference type="Proteomes" id="UP000031938"/>
    </source>
</evidence>
<dbReference type="GO" id="GO:0003677">
    <property type="term" value="F:DNA binding"/>
    <property type="evidence" value="ECO:0007669"/>
    <property type="project" value="UniProtKB-UniRule"/>
</dbReference>
<dbReference type="STRING" id="889306.KP78_15530"/>
<accession>A0A0C2RDX9</accession>
<dbReference type="GO" id="GO:0006313">
    <property type="term" value="P:DNA transposition"/>
    <property type="evidence" value="ECO:0007669"/>
    <property type="project" value="UniProtKB-UniRule"/>
</dbReference>
<gene>
    <name evidence="7" type="ORF">KP78_15530</name>
</gene>
<dbReference type="Proteomes" id="UP000031938">
    <property type="component" value="Unassembled WGS sequence"/>
</dbReference>
<dbReference type="Pfam" id="PF00872">
    <property type="entry name" value="Transposase_mut"/>
    <property type="match status" value="1"/>
</dbReference>
<keyword evidence="8" id="KW-1185">Reference proteome</keyword>
<evidence type="ECO:0000256" key="4">
    <source>
        <dbReference type="ARBA" id="ARBA00023125"/>
    </source>
</evidence>
<keyword evidence="3 6" id="KW-0815">Transposition</keyword>
<dbReference type="PATRIC" id="fig|889306.3.peg.1562"/>
<name>A0A0C2RDX9_9BACL</name>
<comment type="similarity">
    <text evidence="2 6">Belongs to the transposase mutator family.</text>
</comment>
<evidence type="ECO:0000256" key="5">
    <source>
        <dbReference type="ARBA" id="ARBA00023172"/>
    </source>
</evidence>
<evidence type="ECO:0000256" key="1">
    <source>
        <dbReference type="ARBA" id="ARBA00002190"/>
    </source>
</evidence>
<organism evidence="7 8">
    <name type="scientific">Jeotgalibacillus soli</name>
    <dbReference type="NCBI Taxonomy" id="889306"/>
    <lineage>
        <taxon>Bacteria</taxon>
        <taxon>Bacillati</taxon>
        <taxon>Bacillota</taxon>
        <taxon>Bacilli</taxon>
        <taxon>Bacillales</taxon>
        <taxon>Caryophanaceae</taxon>
        <taxon>Jeotgalibacillus</taxon>
    </lineage>
</organism>
<comment type="function">
    <text evidence="1 6">Required for the transposition of the insertion element.</text>
</comment>
<comment type="caution">
    <text evidence="7">The sequence shown here is derived from an EMBL/GenBank/DDBJ whole genome shotgun (WGS) entry which is preliminary data.</text>
</comment>
<sequence length="172" mass="19808">MEESSHHKQDITEVFRAHLETAVNTLLETERTEFLDYEKYDRIGFNSVHSRNGASSRTFHTEYGDLNIQVPRDRNGDFKQQTVAPYKRSNDTLEATVIHLFKKGITMAEISSLIEKMYGHHDTPQTISNRTKAVSETVKALNNRTLHQRYVCAYLDATYIAVRRDTVSKEAV</sequence>
<dbReference type="PANTHER" id="PTHR33217:SF8">
    <property type="entry name" value="MUTATOR FAMILY TRANSPOSASE"/>
    <property type="match status" value="1"/>
</dbReference>
<keyword evidence="6" id="KW-0814">Transposable element</keyword>
<keyword evidence="5 6" id="KW-0233">DNA recombination</keyword>
<protein>
    <recommendedName>
        <fullName evidence="6">Mutator family transposase</fullName>
    </recommendedName>
</protein>